<evidence type="ECO:0008006" key="5">
    <source>
        <dbReference type="Google" id="ProtNLM"/>
    </source>
</evidence>
<feature type="region of interest" description="Disordered" evidence="1">
    <location>
        <begin position="54"/>
        <end position="80"/>
    </location>
</feature>
<organism evidence="3 4">
    <name type="scientific">Streptomyces cyanogenus</name>
    <dbReference type="NCBI Taxonomy" id="80860"/>
    <lineage>
        <taxon>Bacteria</taxon>
        <taxon>Bacillati</taxon>
        <taxon>Actinomycetota</taxon>
        <taxon>Actinomycetes</taxon>
        <taxon>Kitasatosporales</taxon>
        <taxon>Streptomycetaceae</taxon>
        <taxon>Streptomyces</taxon>
    </lineage>
</organism>
<gene>
    <name evidence="3" type="ORF">S1361_01925</name>
</gene>
<keyword evidence="4" id="KW-1185">Reference proteome</keyword>
<feature type="signal peptide" evidence="2">
    <location>
        <begin position="1"/>
        <end position="43"/>
    </location>
</feature>
<dbReference type="EMBL" id="CP071839">
    <property type="protein sequence ID" value="QTD96082.1"/>
    <property type="molecule type" value="Genomic_DNA"/>
</dbReference>
<evidence type="ECO:0000313" key="4">
    <source>
        <dbReference type="Proteomes" id="UP000663908"/>
    </source>
</evidence>
<reference evidence="3 4" key="1">
    <citation type="submission" date="2021-03" db="EMBL/GenBank/DDBJ databases">
        <title>Complete genome sequence of Streptomyces cyanogenus S136, producer of anticancer angucycline landomycin A.</title>
        <authorList>
            <person name="Hrab P."/>
            <person name="Ruckert C."/>
            <person name="Busche T."/>
            <person name="Ostash I."/>
            <person name="Kalinowski J."/>
            <person name="Fedorenko V."/>
            <person name="Yushchuk O."/>
            <person name="Ostash B."/>
        </authorList>
    </citation>
    <scope>NUCLEOTIDE SEQUENCE [LARGE SCALE GENOMIC DNA]</scope>
    <source>
        <strain evidence="3 4">S136</strain>
    </source>
</reference>
<dbReference type="Proteomes" id="UP000663908">
    <property type="component" value="Chromosome"/>
</dbReference>
<dbReference type="RefSeq" id="WP_208030105.1">
    <property type="nucleotide sequence ID" value="NZ_CP071839.1"/>
</dbReference>
<name>A0ABX7TI32_STRCY</name>
<evidence type="ECO:0000256" key="2">
    <source>
        <dbReference type="SAM" id="SignalP"/>
    </source>
</evidence>
<sequence length="175" mass="18684">MTITRKTSARTRGTSGLTPLFTASRTTVAVAAATLLLATPADAAASFRTPPVRTAADSCGTSVNPNTYIRPDRRHNGPATKIGNTRIQLRYGNRPGGPRYYWATITHAGRGDKVTLYWDIDYGSWRDSGACSATVHSGGSQNTRAVKFVHGRGFHLEAQACGKHAGRSRCAPPSP</sequence>
<evidence type="ECO:0000313" key="3">
    <source>
        <dbReference type="EMBL" id="QTD96082.1"/>
    </source>
</evidence>
<keyword evidence="2" id="KW-0732">Signal</keyword>
<accession>A0ABX7TI32</accession>
<feature type="chain" id="PRO_5047074018" description="Secreted protein" evidence="2">
    <location>
        <begin position="44"/>
        <end position="175"/>
    </location>
</feature>
<protein>
    <recommendedName>
        <fullName evidence="5">Secreted protein</fullName>
    </recommendedName>
</protein>
<proteinExistence type="predicted"/>
<evidence type="ECO:0000256" key="1">
    <source>
        <dbReference type="SAM" id="MobiDB-lite"/>
    </source>
</evidence>